<reference evidence="1" key="1">
    <citation type="journal article" date="2013" name="J. Plant Res.">
        <title>Effect of fungi and light on seed germination of three Opuntia species from semiarid lands of central Mexico.</title>
        <authorList>
            <person name="Delgado-Sanchez P."/>
            <person name="Jimenez-Bremont J.F."/>
            <person name="Guerrero-Gonzalez Mde L."/>
            <person name="Flores J."/>
        </authorList>
    </citation>
    <scope>NUCLEOTIDE SEQUENCE</scope>
    <source>
        <tissue evidence="1">Cladode</tissue>
    </source>
</reference>
<proteinExistence type="predicted"/>
<evidence type="ECO:0000313" key="1">
    <source>
        <dbReference type="EMBL" id="MBA4628065.1"/>
    </source>
</evidence>
<reference evidence="1" key="2">
    <citation type="submission" date="2020-07" db="EMBL/GenBank/DDBJ databases">
        <authorList>
            <person name="Vera ALvarez R."/>
            <person name="Arias-Moreno D.M."/>
            <person name="Jimenez-Jacinto V."/>
            <person name="Jimenez-Bremont J.F."/>
            <person name="Swaminathan K."/>
            <person name="Moose S.P."/>
            <person name="Guerrero-Gonzalez M.L."/>
            <person name="Marino-Ramirez L."/>
            <person name="Landsman D."/>
            <person name="Rodriguez-Kessler M."/>
            <person name="Delgado-Sanchez P."/>
        </authorList>
    </citation>
    <scope>NUCLEOTIDE SEQUENCE</scope>
    <source>
        <tissue evidence="1">Cladode</tissue>
    </source>
</reference>
<protein>
    <submittedName>
        <fullName evidence="1">Uncharacterized protein</fullName>
    </submittedName>
</protein>
<organism evidence="1">
    <name type="scientific">Opuntia streptacantha</name>
    <name type="common">Prickly pear cactus</name>
    <name type="synonym">Opuntia cardona</name>
    <dbReference type="NCBI Taxonomy" id="393608"/>
    <lineage>
        <taxon>Eukaryota</taxon>
        <taxon>Viridiplantae</taxon>
        <taxon>Streptophyta</taxon>
        <taxon>Embryophyta</taxon>
        <taxon>Tracheophyta</taxon>
        <taxon>Spermatophyta</taxon>
        <taxon>Magnoliopsida</taxon>
        <taxon>eudicotyledons</taxon>
        <taxon>Gunneridae</taxon>
        <taxon>Pentapetalae</taxon>
        <taxon>Caryophyllales</taxon>
        <taxon>Cactineae</taxon>
        <taxon>Cactaceae</taxon>
        <taxon>Opuntioideae</taxon>
        <taxon>Opuntia</taxon>
    </lineage>
</organism>
<dbReference type="AlphaFoldDB" id="A0A7C9D0L6"/>
<accession>A0A7C9D0L6</accession>
<sequence>MYQVWFEFYSGQYPFEQYFGDHPPKKWATGSWDPLIRRSKAFAGSDVDWFRWHSEGLLRRDFRFHLECRSTTLAVIAGRNGNHRGMLVMNFDPVGTWSGAMLILCIGTYPWRGELPC</sequence>
<dbReference type="EMBL" id="GISG01064645">
    <property type="protein sequence ID" value="MBA4628065.1"/>
    <property type="molecule type" value="Transcribed_RNA"/>
</dbReference>
<name>A0A7C9D0L6_OPUST</name>